<dbReference type="EMBL" id="CBSZ010000276">
    <property type="protein sequence ID" value="CDH25000.1"/>
    <property type="molecule type" value="Genomic_DNA"/>
</dbReference>
<dbReference type="AlphaFoldDB" id="A0A077PKR8"/>
<accession>A0A077PKR8</accession>
<protein>
    <submittedName>
        <fullName evidence="1">Uncharacterized protein</fullName>
    </submittedName>
</protein>
<gene>
    <name evidence="1" type="ORF">XBKB1_3470001</name>
</gene>
<dbReference type="Proteomes" id="UP000028493">
    <property type="component" value="Unassembled WGS sequence"/>
</dbReference>
<evidence type="ECO:0000313" key="1">
    <source>
        <dbReference type="EMBL" id="CDH25000.1"/>
    </source>
</evidence>
<dbReference type="HOGENOM" id="CLU_3142331_0_0_6"/>
<reference evidence="1" key="1">
    <citation type="submission" date="2013-07" db="EMBL/GenBank/DDBJ databases">
        <title>Sub-species coevolution in mutualistic symbiosis.</title>
        <authorList>
            <person name="Murfin K."/>
            <person name="Klassen J."/>
            <person name="Lee M."/>
            <person name="Forst S."/>
            <person name="Stock P."/>
            <person name="Goodrich-Blair H."/>
        </authorList>
    </citation>
    <scope>NUCLEOTIDE SEQUENCE [LARGE SCALE GENOMIC DNA]</scope>
    <source>
        <strain evidence="1">Kraussei Becker Underwood</strain>
    </source>
</reference>
<name>A0A077PKR8_XENBV</name>
<comment type="caution">
    <text evidence="1">The sequence shown here is derived from an EMBL/GenBank/DDBJ whole genome shotgun (WGS) entry which is preliminary data.</text>
</comment>
<sequence length="49" mass="5985">MRQNRLSMPTCYTYYEQTRKRGFRSIAAANDMNHGELFEAYQAFWKKHH</sequence>
<proteinExistence type="predicted"/>
<organism evidence="1">
    <name type="scientific">Xenorhabdus bovienii str. kraussei Becker Underwood</name>
    <dbReference type="NCBI Taxonomy" id="1398204"/>
    <lineage>
        <taxon>Bacteria</taxon>
        <taxon>Pseudomonadati</taxon>
        <taxon>Pseudomonadota</taxon>
        <taxon>Gammaproteobacteria</taxon>
        <taxon>Enterobacterales</taxon>
        <taxon>Morganellaceae</taxon>
        <taxon>Xenorhabdus</taxon>
    </lineage>
</organism>